<dbReference type="RefSeq" id="WP_006726239.1">
    <property type="nucleotide sequence ID" value="NZ_ALJF01000009.1"/>
</dbReference>
<organism evidence="2 3">
    <name type="scientific">Agrobacterium albertimagni AOL15</name>
    <dbReference type="NCBI Taxonomy" id="1156935"/>
    <lineage>
        <taxon>Bacteria</taxon>
        <taxon>Pseudomonadati</taxon>
        <taxon>Pseudomonadota</taxon>
        <taxon>Alphaproteobacteria</taxon>
        <taxon>Hyphomicrobiales</taxon>
        <taxon>Rhizobiaceae</taxon>
        <taxon>Rhizobium/Agrobacterium group</taxon>
        <taxon>Agrobacterium</taxon>
    </lineage>
</organism>
<name>K2Q2K2_9HYPH</name>
<comment type="caution">
    <text evidence="2">The sequence shown here is derived from an EMBL/GenBank/DDBJ whole genome shotgun (WGS) entry which is preliminary data.</text>
</comment>
<gene>
    <name evidence="2" type="ORF">QWE_11246</name>
</gene>
<proteinExistence type="predicted"/>
<keyword evidence="1" id="KW-0812">Transmembrane</keyword>
<dbReference type="STRING" id="1156935.QWE_11246"/>
<feature type="transmembrane region" description="Helical" evidence="1">
    <location>
        <begin position="26"/>
        <end position="44"/>
    </location>
</feature>
<protein>
    <recommendedName>
        <fullName evidence="4">Polysaccharide chain length determinant N-terminal domain-containing protein</fullName>
    </recommendedName>
</protein>
<keyword evidence="3" id="KW-1185">Reference proteome</keyword>
<evidence type="ECO:0000313" key="2">
    <source>
        <dbReference type="EMBL" id="EKF59370.1"/>
    </source>
</evidence>
<keyword evidence="1" id="KW-1133">Transmembrane helix</keyword>
<accession>K2Q2K2</accession>
<feature type="transmembrane region" description="Helical" evidence="1">
    <location>
        <begin position="194"/>
        <end position="214"/>
    </location>
</feature>
<evidence type="ECO:0000313" key="3">
    <source>
        <dbReference type="Proteomes" id="UP000007123"/>
    </source>
</evidence>
<reference evidence="2 3" key="1">
    <citation type="journal article" date="2012" name="J. Bacteriol.">
        <title>Draft Genome Sequence of Agrobacterium albertimagni Strain AOL15.</title>
        <authorList>
            <person name="Trimble W.L."/>
            <person name="Phung le T."/>
            <person name="Meyer F."/>
            <person name="Gilbert J.A."/>
            <person name="Silver S."/>
        </authorList>
    </citation>
    <scope>NUCLEOTIDE SEQUENCE [LARGE SCALE GENOMIC DNA]</scope>
    <source>
        <strain evidence="2 3">AOL15</strain>
    </source>
</reference>
<dbReference type="AlphaFoldDB" id="K2Q2K2"/>
<keyword evidence="1" id="KW-0472">Membrane</keyword>
<evidence type="ECO:0000256" key="1">
    <source>
        <dbReference type="SAM" id="Phobius"/>
    </source>
</evidence>
<evidence type="ECO:0008006" key="4">
    <source>
        <dbReference type="Google" id="ProtNLM"/>
    </source>
</evidence>
<dbReference type="EMBL" id="ALJF01000009">
    <property type="protein sequence ID" value="EKF59370.1"/>
    <property type="molecule type" value="Genomic_DNA"/>
</dbReference>
<sequence length="243" mass="26844">MVEDIRPEKQVEAIDLLDLAVFVARYWVILIFVPLVAAAIVYLMSSTTSSPYTANTRFQVPHFVANDIVDNAVALIFQDEPSDGVTVNVSERVISISTLSPTREEAISVIRKERSRIAEALKTAIDVYAELLERQKELLEQLVADDGRSAETILEVIKLTSHVKNQSQRLSAAQAWTNNISTQQIEASSTARPLIHGIAAGALTGLIALIFAVVRTTISHLRQDPKSSAKLDQVRHAFLMKRT</sequence>
<dbReference type="Proteomes" id="UP000007123">
    <property type="component" value="Unassembled WGS sequence"/>
</dbReference>